<dbReference type="Pfam" id="PF23603">
    <property type="entry name" value="Ubiquitin_TPR1"/>
    <property type="match status" value="1"/>
</dbReference>
<keyword evidence="1" id="KW-0238">DNA-binding</keyword>
<dbReference type="EMBL" id="GDJX01020344">
    <property type="protein sequence ID" value="JAT47592.1"/>
    <property type="molecule type" value="Transcribed_RNA"/>
</dbReference>
<protein>
    <submittedName>
        <fullName evidence="6">Telomere repeat-binding protein 5</fullName>
    </submittedName>
</protein>
<evidence type="ECO:0000256" key="2">
    <source>
        <dbReference type="SAM" id="MobiDB-lite"/>
    </source>
</evidence>
<feature type="domain" description="Myb-like" evidence="4">
    <location>
        <begin position="595"/>
        <end position="650"/>
    </location>
</feature>
<feature type="region of interest" description="Disordered" evidence="2">
    <location>
        <begin position="471"/>
        <end position="502"/>
    </location>
</feature>
<name>A0A1D1XYX3_9ARAE</name>
<dbReference type="Pfam" id="PF00249">
    <property type="entry name" value="Myb_DNA-binding"/>
    <property type="match status" value="1"/>
</dbReference>
<dbReference type="PANTHER" id="PTHR21717">
    <property type="entry name" value="TELOMERIC REPEAT BINDING PROTEIN"/>
    <property type="match status" value="1"/>
</dbReference>
<evidence type="ECO:0000259" key="5">
    <source>
        <dbReference type="PROSITE" id="PS51294"/>
    </source>
</evidence>
<dbReference type="SUPFAM" id="SSF46689">
    <property type="entry name" value="Homeodomain-like"/>
    <property type="match status" value="1"/>
</dbReference>
<evidence type="ECO:0000259" key="3">
    <source>
        <dbReference type="PROSITE" id="PS50053"/>
    </source>
</evidence>
<proteinExistence type="predicted"/>
<gene>
    <name evidence="6" type="primary">TRP5_5</name>
    <name evidence="6" type="ORF">g.98511</name>
</gene>
<dbReference type="AlphaFoldDB" id="A0A1D1XYX3"/>
<reference evidence="6" key="1">
    <citation type="submission" date="2015-07" db="EMBL/GenBank/DDBJ databases">
        <title>Transcriptome Assembly of Anthurium amnicola.</title>
        <authorList>
            <person name="Suzuki J."/>
        </authorList>
    </citation>
    <scope>NUCLEOTIDE SEQUENCE</scope>
</reference>
<dbReference type="PANTHER" id="PTHR21717:SF70">
    <property type="entry name" value="TELOMERE REPEAT-BINDING PROTEIN 2-RELATED"/>
    <property type="match status" value="1"/>
</dbReference>
<dbReference type="SUPFAM" id="SSF54236">
    <property type="entry name" value="Ubiquitin-like"/>
    <property type="match status" value="1"/>
</dbReference>
<dbReference type="InterPro" id="IPR017930">
    <property type="entry name" value="Myb_dom"/>
</dbReference>
<dbReference type="PROSITE" id="PS50053">
    <property type="entry name" value="UBIQUITIN_2"/>
    <property type="match status" value="1"/>
</dbReference>
<dbReference type="InterPro" id="IPR000626">
    <property type="entry name" value="Ubiquitin-like_dom"/>
</dbReference>
<dbReference type="PROSITE" id="PS51294">
    <property type="entry name" value="HTH_MYB"/>
    <property type="match status" value="1"/>
</dbReference>
<dbReference type="InterPro" id="IPR029071">
    <property type="entry name" value="Ubiquitin-like_domsf"/>
</dbReference>
<organism evidence="6">
    <name type="scientific">Anthurium amnicola</name>
    <dbReference type="NCBI Taxonomy" id="1678845"/>
    <lineage>
        <taxon>Eukaryota</taxon>
        <taxon>Viridiplantae</taxon>
        <taxon>Streptophyta</taxon>
        <taxon>Embryophyta</taxon>
        <taxon>Tracheophyta</taxon>
        <taxon>Spermatophyta</taxon>
        <taxon>Magnoliopsida</taxon>
        <taxon>Liliopsida</taxon>
        <taxon>Araceae</taxon>
        <taxon>Pothoideae</taxon>
        <taxon>Potheae</taxon>
        <taxon>Anthurium</taxon>
    </lineage>
</organism>
<dbReference type="InterPro" id="IPR057625">
    <property type="entry name" value="TPR1-6-like_ubiquitin"/>
</dbReference>
<dbReference type="InterPro" id="IPR001005">
    <property type="entry name" value="SANT/Myb"/>
</dbReference>
<evidence type="ECO:0000259" key="4">
    <source>
        <dbReference type="PROSITE" id="PS50090"/>
    </source>
</evidence>
<evidence type="ECO:0000256" key="1">
    <source>
        <dbReference type="ARBA" id="ARBA00023125"/>
    </source>
</evidence>
<dbReference type="GO" id="GO:0042162">
    <property type="term" value="F:telomeric DNA binding"/>
    <property type="evidence" value="ECO:0007669"/>
    <property type="project" value="UniProtKB-ARBA"/>
</dbReference>
<feature type="domain" description="HTH myb-type" evidence="5">
    <location>
        <begin position="595"/>
        <end position="654"/>
    </location>
</feature>
<sequence length="700" mass="77675">MVFHKRLGYRFNGYQVPTMPRGSRSARGKRSARMKVEENQMCAFELLATVAGKLLLEKENSTTPSHTITGGCTPTFSKSNIKEEQHDELKSYKVGFCDQGNCNHQASKIGFQRTAQVCTFNERRRPVSGVDFCPHSIVVKTDPSEKITSAEKVTFQKSKSELSNCLNPAQGKFSSERHAPVSAVLHQRKVEDGIPTPPQFEHQKTKNGIRGNVIGTCCFEDLMELDIKPPPLVSSDEVPVHGDLVPRSSSFPKCGSDVEFGVDDDEKSSSVCTQPCNVTSKYLRPQRIGDRRIRKLLASKFWKVGPTFVKDWKLSKTDEDGKSISFGRQMYYMRRRTQKSSFMRRKLFERGSLLTSKRTINCEGISCSPEMAIKGEASSSAARSHGGNGMASSFADQKISFESEDYHVKLSIKSFKVPELFIEIPETATVGSLKKTVLEAVTAILDSGLRIGVLLQGRKVRDDNKTLLQAGISHSDKPDSVGFTLEPNPSHAPKQLTTNTEETQFLPVCNAPEPLRRLTAIPASDPAMVESSTNPPPPSTSGNCVESDHDSDPSSPNATASVEDDSPNSKALVAVHAMNVEALAAVPKSRHSEMGQRRIRRPFSVSEVEALVQAVEKLGTGRWRDVKLRSFDDANHRTYVDLKDKWKTLVHTARISPQRRRGEPVPQDLLDRVLSAHAYWSQQQARLQVKQQLLEPCPLA</sequence>
<accession>A0A1D1XYX3</accession>
<dbReference type="SMART" id="SM00717">
    <property type="entry name" value="SANT"/>
    <property type="match status" value="1"/>
</dbReference>
<dbReference type="PROSITE" id="PS50090">
    <property type="entry name" value="MYB_LIKE"/>
    <property type="match status" value="1"/>
</dbReference>
<dbReference type="InterPro" id="IPR009057">
    <property type="entry name" value="Homeodomain-like_sf"/>
</dbReference>
<feature type="domain" description="Ubiquitin-like" evidence="3">
    <location>
        <begin position="408"/>
        <end position="476"/>
    </location>
</feature>
<evidence type="ECO:0000313" key="6">
    <source>
        <dbReference type="EMBL" id="JAT47592.1"/>
    </source>
</evidence>
<dbReference type="InterPro" id="IPR031105">
    <property type="entry name" value="TRP_plant"/>
</dbReference>
<feature type="region of interest" description="Disordered" evidence="2">
    <location>
        <begin position="523"/>
        <end position="567"/>
    </location>
</feature>
<dbReference type="CDD" id="cd11660">
    <property type="entry name" value="SANT_TRF"/>
    <property type="match status" value="1"/>
</dbReference>
<dbReference type="Gene3D" id="1.10.246.220">
    <property type="match status" value="1"/>
</dbReference>